<dbReference type="EMBL" id="BAABHM010000017">
    <property type="protein sequence ID" value="GAA4712903.1"/>
    <property type="molecule type" value="Genomic_DNA"/>
</dbReference>
<accession>A0ABP8XQ53</accession>
<proteinExistence type="predicted"/>
<dbReference type="Proteomes" id="UP001500843">
    <property type="component" value="Unassembled WGS sequence"/>
</dbReference>
<sequence length="190" mass="20729">MAVAGTLLGSLVGGGIQTWTGRRALASTHDDAAAQRGAAANALEMQLSEERLRRLWSERRALYTAVLAESAAWDTANTHAHSENRYNFENAESMRDPEEVTPQEAAILRCMPEFRRLEQEVHLIGGTDVREAMEPVRRALYKGAAAAADCAPSYGNPEYIRALDLLTLAMRRELIDQSGAGLMVQVSASS</sequence>
<evidence type="ECO:0000313" key="2">
    <source>
        <dbReference type="Proteomes" id="UP001500843"/>
    </source>
</evidence>
<protein>
    <submittedName>
        <fullName evidence="1">Uncharacterized protein</fullName>
    </submittedName>
</protein>
<reference evidence="2" key="1">
    <citation type="journal article" date="2019" name="Int. J. Syst. Evol. Microbiol.">
        <title>The Global Catalogue of Microorganisms (GCM) 10K type strain sequencing project: providing services to taxonomists for standard genome sequencing and annotation.</title>
        <authorList>
            <consortium name="The Broad Institute Genomics Platform"/>
            <consortium name="The Broad Institute Genome Sequencing Center for Infectious Disease"/>
            <person name="Wu L."/>
            <person name="Ma J."/>
        </authorList>
    </citation>
    <scope>NUCLEOTIDE SEQUENCE [LARGE SCALE GENOMIC DNA]</scope>
    <source>
        <strain evidence="2">JCM 17975</strain>
    </source>
</reference>
<organism evidence="1 2">
    <name type="scientific">Promicromonospora umidemergens</name>
    <dbReference type="NCBI Taxonomy" id="629679"/>
    <lineage>
        <taxon>Bacteria</taxon>
        <taxon>Bacillati</taxon>
        <taxon>Actinomycetota</taxon>
        <taxon>Actinomycetes</taxon>
        <taxon>Micrococcales</taxon>
        <taxon>Promicromonosporaceae</taxon>
        <taxon>Promicromonospora</taxon>
    </lineage>
</organism>
<evidence type="ECO:0000313" key="1">
    <source>
        <dbReference type="EMBL" id="GAA4712903.1"/>
    </source>
</evidence>
<comment type="caution">
    <text evidence="1">The sequence shown here is derived from an EMBL/GenBank/DDBJ whole genome shotgun (WGS) entry which is preliminary data.</text>
</comment>
<gene>
    <name evidence="1" type="ORF">GCM10023198_39810</name>
</gene>
<keyword evidence="2" id="KW-1185">Reference proteome</keyword>
<name>A0ABP8XQ53_9MICO</name>